<keyword evidence="2" id="KW-0645">Protease</keyword>
<evidence type="ECO:0000256" key="7">
    <source>
        <dbReference type="RuleBase" id="RU003971"/>
    </source>
</evidence>
<dbReference type="CDD" id="cd00032">
    <property type="entry name" value="CASc"/>
    <property type="match status" value="1"/>
</dbReference>
<keyword evidence="5" id="KW-0788">Thiol protease</keyword>
<dbReference type="InterPro" id="IPR016129">
    <property type="entry name" value="Caspase_his_AS"/>
</dbReference>
<comment type="caution">
    <text evidence="11">The sequence shown here is derived from an EMBL/GenBank/DDBJ whole genome shotgun (WGS) entry which is preliminary data.</text>
</comment>
<evidence type="ECO:0000256" key="3">
    <source>
        <dbReference type="ARBA" id="ARBA00022703"/>
    </source>
</evidence>
<dbReference type="InterPro" id="IPR033139">
    <property type="entry name" value="Caspase_cys_AS"/>
</dbReference>
<dbReference type="InterPro" id="IPR002398">
    <property type="entry name" value="Pept_C14"/>
</dbReference>
<gene>
    <name evidence="11" type="ORF">KUTeg_015931</name>
</gene>
<protein>
    <recommendedName>
        <fullName evidence="13">Caspase-3</fullName>
    </recommendedName>
</protein>
<dbReference type="Proteomes" id="UP001217089">
    <property type="component" value="Unassembled WGS sequence"/>
</dbReference>
<name>A0ABQ9ELX8_TEGGR</name>
<keyword evidence="4" id="KW-0378">Hydrolase</keyword>
<evidence type="ECO:0000256" key="4">
    <source>
        <dbReference type="ARBA" id="ARBA00022801"/>
    </source>
</evidence>
<dbReference type="PROSITE" id="PS50208">
    <property type="entry name" value="CASPASE_P20"/>
    <property type="match status" value="1"/>
</dbReference>
<evidence type="ECO:0000259" key="9">
    <source>
        <dbReference type="PROSITE" id="PS50207"/>
    </source>
</evidence>
<proteinExistence type="inferred from homology"/>
<keyword evidence="12" id="KW-1185">Reference proteome</keyword>
<dbReference type="PANTHER" id="PTHR47901">
    <property type="entry name" value="CASPASE RECRUITMENT DOMAIN-CONTAINING PROTEIN 18"/>
    <property type="match status" value="1"/>
</dbReference>
<dbReference type="Gene3D" id="3.30.70.1470">
    <property type="entry name" value="Caspase-like"/>
    <property type="match status" value="1"/>
</dbReference>
<dbReference type="PROSITE" id="PS01121">
    <property type="entry name" value="CASPASE_HIS"/>
    <property type="match status" value="1"/>
</dbReference>
<dbReference type="Pfam" id="PF00656">
    <property type="entry name" value="Peptidase_C14"/>
    <property type="match status" value="1"/>
</dbReference>
<evidence type="ECO:0000313" key="11">
    <source>
        <dbReference type="EMBL" id="KAJ8305386.1"/>
    </source>
</evidence>
<dbReference type="InterPro" id="IPR015917">
    <property type="entry name" value="Pept_C14A"/>
</dbReference>
<dbReference type="PROSITE" id="PS50207">
    <property type="entry name" value="CASPASE_P10"/>
    <property type="match status" value="1"/>
</dbReference>
<evidence type="ECO:0000256" key="6">
    <source>
        <dbReference type="ARBA" id="ARBA00023145"/>
    </source>
</evidence>
<dbReference type="SMART" id="SM00115">
    <property type="entry name" value="CASc"/>
    <property type="match status" value="1"/>
</dbReference>
<accession>A0ABQ9ELX8</accession>
<dbReference type="PRINTS" id="PR00376">
    <property type="entry name" value="IL1BCENZYME"/>
</dbReference>
<dbReference type="Gene3D" id="3.40.50.1460">
    <property type="match status" value="1"/>
</dbReference>
<evidence type="ECO:0000259" key="10">
    <source>
        <dbReference type="PROSITE" id="PS50208"/>
    </source>
</evidence>
<reference evidence="11 12" key="1">
    <citation type="submission" date="2022-12" db="EMBL/GenBank/DDBJ databases">
        <title>Chromosome-level genome of Tegillarca granosa.</title>
        <authorList>
            <person name="Kim J."/>
        </authorList>
    </citation>
    <scope>NUCLEOTIDE SEQUENCE [LARGE SCALE GENOMIC DNA]</scope>
    <source>
        <strain evidence="11">Teg-2019</strain>
        <tissue evidence="11">Adductor muscle</tissue>
    </source>
</reference>
<dbReference type="InterPro" id="IPR011600">
    <property type="entry name" value="Pept_C14_caspase"/>
</dbReference>
<dbReference type="EMBL" id="JARBDR010000813">
    <property type="protein sequence ID" value="KAJ8305386.1"/>
    <property type="molecule type" value="Genomic_DNA"/>
</dbReference>
<comment type="similarity">
    <text evidence="1 7">Belongs to the peptidase C14A family.</text>
</comment>
<sequence>MSHYKPGKNVTDAIPYDSLGHRVDSEPIPSSEPSQVIQDSRLFYPRQNENTTLTVDQKYLDANEYLMTHDERGKALIINNTNFSGGLGDREGSEVDATAMYSRLSDLGFDIELLNNASAAGIMEKLKYIAAEDHSDADCFACVILTHGDADGLHGTSGRLKETDIMDCFNADKCPSLAFKPKIFIFQACRGSDPDKGKLSNRHTEKGSVYIQALSQEMMSMKSDEDFITVLTRVNRIVAHKFEHMGDDPRYQGMKQMPCFVSRLTKALRFREK</sequence>
<feature type="region of interest" description="Disordered" evidence="8">
    <location>
        <begin position="1"/>
        <end position="34"/>
    </location>
</feature>
<evidence type="ECO:0000313" key="12">
    <source>
        <dbReference type="Proteomes" id="UP001217089"/>
    </source>
</evidence>
<feature type="domain" description="Caspase family p20" evidence="10">
    <location>
        <begin position="71"/>
        <end position="193"/>
    </location>
</feature>
<evidence type="ECO:0000256" key="1">
    <source>
        <dbReference type="ARBA" id="ARBA00010134"/>
    </source>
</evidence>
<feature type="domain" description="Caspase family p10" evidence="9">
    <location>
        <begin position="197"/>
        <end position="272"/>
    </location>
</feature>
<keyword evidence="3" id="KW-0053">Apoptosis</keyword>
<evidence type="ECO:0000256" key="5">
    <source>
        <dbReference type="ARBA" id="ARBA00022807"/>
    </source>
</evidence>
<dbReference type="InterPro" id="IPR029030">
    <property type="entry name" value="Caspase-like_dom_sf"/>
</dbReference>
<dbReference type="InterPro" id="IPR002138">
    <property type="entry name" value="Pept_C14_p10"/>
</dbReference>
<dbReference type="SUPFAM" id="SSF52129">
    <property type="entry name" value="Caspase-like"/>
    <property type="match status" value="1"/>
</dbReference>
<dbReference type="PANTHER" id="PTHR47901:SF8">
    <property type="entry name" value="CASPASE-3"/>
    <property type="match status" value="1"/>
</dbReference>
<dbReference type="InterPro" id="IPR001309">
    <property type="entry name" value="Pept_C14_p20"/>
</dbReference>
<dbReference type="PROSITE" id="PS01122">
    <property type="entry name" value="CASPASE_CYS"/>
    <property type="match status" value="1"/>
</dbReference>
<keyword evidence="6" id="KW-0865">Zymogen</keyword>
<organism evidence="11 12">
    <name type="scientific">Tegillarca granosa</name>
    <name type="common">Malaysian cockle</name>
    <name type="synonym">Anadara granosa</name>
    <dbReference type="NCBI Taxonomy" id="220873"/>
    <lineage>
        <taxon>Eukaryota</taxon>
        <taxon>Metazoa</taxon>
        <taxon>Spiralia</taxon>
        <taxon>Lophotrochozoa</taxon>
        <taxon>Mollusca</taxon>
        <taxon>Bivalvia</taxon>
        <taxon>Autobranchia</taxon>
        <taxon>Pteriomorphia</taxon>
        <taxon>Arcoida</taxon>
        <taxon>Arcoidea</taxon>
        <taxon>Arcidae</taxon>
        <taxon>Tegillarca</taxon>
    </lineage>
</organism>
<evidence type="ECO:0000256" key="2">
    <source>
        <dbReference type="ARBA" id="ARBA00022670"/>
    </source>
</evidence>
<evidence type="ECO:0000256" key="8">
    <source>
        <dbReference type="SAM" id="MobiDB-lite"/>
    </source>
</evidence>
<evidence type="ECO:0008006" key="13">
    <source>
        <dbReference type="Google" id="ProtNLM"/>
    </source>
</evidence>